<proteinExistence type="predicted"/>
<sequence length="572" mass="61146">MKLLVVFLFASSVLMAQVSTKSYDVARTSETRSEKTLTTARVSTGLQMQPRIPCIGDARGCEAQPLIDGVVMILASEANVIRGVRPEDGAGIWQTPTLCTPVRSIAENDMWRVNDHFGMLSTGVIDASTHKLYQVATCSSDGSGSHQSMTQHMYVIDTRTGNVLANTLIDATSNGQRYATAPRKQRAALALWSQNGTKFVVIAAGSFAETGDNATGWILAFDTFDNQVKAAISTRAGIWMSGGGPSIDDDGLIYLGVGNGPFNGTTTFGEAVIQLQFTPPTATVPAKLSVLHAWAPYSDAARTCANAQLTQPKAMLMNKISGDSAPTDPPPGARMPMNTDCGAQWGDQDAHLSGTLLQKSHLYLTAGKDGIGYLTSTSNFPDSHPADFANPKANCAKVKMYQLGWDLGMDSCPASLPGLNRFPGGKTRHIHSPLAQYLAPDSTQYVLAFAENSPLQAWRVNQDGTMTYVARGTEMASAQSTAQHGGMPGGFCSVSSDQGANAIAWCAIPDGDANRTVTTGRLVAYDLTNLTGGQIRTLWTSEQFVFSKFSQPVVYNGHVYLADYAGSVMHWR</sequence>
<gene>
    <name evidence="2" type="ORF">SAMN05444167_1742</name>
</gene>
<protein>
    <recommendedName>
        <fullName evidence="4">PQQ-like domain-containing protein</fullName>
    </recommendedName>
</protein>
<evidence type="ECO:0000313" key="3">
    <source>
        <dbReference type="Proteomes" id="UP000182427"/>
    </source>
</evidence>
<dbReference type="InterPro" id="IPR011047">
    <property type="entry name" value="Quinoprotein_ADH-like_sf"/>
</dbReference>
<organism evidence="2 3">
    <name type="scientific">Terriglobus roseus</name>
    <dbReference type="NCBI Taxonomy" id="392734"/>
    <lineage>
        <taxon>Bacteria</taxon>
        <taxon>Pseudomonadati</taxon>
        <taxon>Acidobacteriota</taxon>
        <taxon>Terriglobia</taxon>
        <taxon>Terriglobales</taxon>
        <taxon>Acidobacteriaceae</taxon>
        <taxon>Terriglobus</taxon>
    </lineage>
</organism>
<dbReference type="RefSeq" id="WP_083344779.1">
    <property type="nucleotide sequence ID" value="NZ_LT629690.1"/>
</dbReference>
<name>A0A1G7JB92_9BACT</name>
<keyword evidence="3" id="KW-1185">Reference proteome</keyword>
<evidence type="ECO:0000256" key="1">
    <source>
        <dbReference type="SAM" id="SignalP"/>
    </source>
</evidence>
<evidence type="ECO:0000313" key="2">
    <source>
        <dbReference type="EMBL" id="SDF21749.1"/>
    </source>
</evidence>
<dbReference type="SUPFAM" id="SSF50998">
    <property type="entry name" value="Quinoprotein alcohol dehydrogenase-like"/>
    <property type="match status" value="1"/>
</dbReference>
<dbReference type="AlphaFoldDB" id="A0A1G7JB92"/>
<feature type="chain" id="PRO_5009241501" description="PQQ-like domain-containing protein" evidence="1">
    <location>
        <begin position="17"/>
        <end position="572"/>
    </location>
</feature>
<dbReference type="EMBL" id="LT629690">
    <property type="protein sequence ID" value="SDF21749.1"/>
    <property type="molecule type" value="Genomic_DNA"/>
</dbReference>
<accession>A0A1G7JB92</accession>
<keyword evidence="1" id="KW-0732">Signal</keyword>
<reference evidence="3" key="1">
    <citation type="submission" date="2016-10" db="EMBL/GenBank/DDBJ databases">
        <authorList>
            <person name="Varghese N."/>
            <person name="Submissions S."/>
        </authorList>
    </citation>
    <scope>NUCLEOTIDE SEQUENCE [LARGE SCALE GENOMIC DNA]</scope>
    <source>
        <strain evidence="3">GAS232</strain>
    </source>
</reference>
<feature type="signal peptide" evidence="1">
    <location>
        <begin position="1"/>
        <end position="16"/>
    </location>
</feature>
<dbReference type="InterPro" id="IPR015943">
    <property type="entry name" value="WD40/YVTN_repeat-like_dom_sf"/>
</dbReference>
<dbReference type="Gene3D" id="2.130.10.10">
    <property type="entry name" value="YVTN repeat-like/Quinoprotein amine dehydrogenase"/>
    <property type="match status" value="1"/>
</dbReference>
<dbReference type="Proteomes" id="UP000182427">
    <property type="component" value="Chromosome I"/>
</dbReference>
<dbReference type="OrthoDB" id="7484843at2"/>
<evidence type="ECO:0008006" key="4">
    <source>
        <dbReference type="Google" id="ProtNLM"/>
    </source>
</evidence>